<gene>
    <name evidence="7" type="ORF">PsB1_2055</name>
</gene>
<dbReference type="PANTHER" id="PTHR30606">
    <property type="entry name" value="LIPID A BIOSYNTHESIS LAUROYL ACYLTRANSFERASE"/>
    <property type="match status" value="1"/>
</dbReference>
<reference evidence="7" key="1">
    <citation type="submission" date="2021-05" db="EMBL/GenBank/DDBJ databases">
        <authorList>
            <person name="Tanabe Y."/>
        </authorList>
    </citation>
    <scope>NUCLEOTIDE SEQUENCE</scope>
    <source>
        <strain evidence="7">BOTRYCO-1</strain>
    </source>
</reference>
<dbReference type="InterPro" id="IPR004960">
    <property type="entry name" value="LipA_acyltrans"/>
</dbReference>
<evidence type="ECO:0000256" key="4">
    <source>
        <dbReference type="ARBA" id="ARBA00022679"/>
    </source>
</evidence>
<evidence type="ECO:0000256" key="6">
    <source>
        <dbReference type="ARBA" id="ARBA00023315"/>
    </source>
</evidence>
<accession>A0ABQ4PXV6</accession>
<keyword evidence="8" id="KW-1185">Reference proteome</keyword>
<dbReference type="PANTHER" id="PTHR30606:SF10">
    <property type="entry name" value="PHOSPHATIDYLINOSITOL MANNOSIDE ACYLTRANSFERASE"/>
    <property type="match status" value="1"/>
</dbReference>
<evidence type="ECO:0000313" key="8">
    <source>
        <dbReference type="Proteomes" id="UP001161064"/>
    </source>
</evidence>
<dbReference type="RefSeq" id="WP_284361196.1">
    <property type="nucleotide sequence ID" value="NZ_BPFZ01000015.1"/>
</dbReference>
<comment type="caution">
    <text evidence="7">The sequence shown here is derived from an EMBL/GenBank/DDBJ whole genome shotgun (WGS) entry which is preliminary data.</text>
</comment>
<sequence>MTVGRRESFIKRLESWAFHAYWHRISAMSLDQASNAGARFARKLGPFTSAHQTARYNMRLAMPRITRAEERELLDAMWDNLGRVVGEFPHLSAMHFFEHNSRVEIEGLNILDRYVGAKNPGVFISGHFANWEVMPAAIVKRGVDCRVTYRPANNIWVDDTIVKARADYGVRLFAPKGPSGGVSLMRILAKGGSVAMMNDQKYETGVEAPFFGHLCKTADGPSRLAYRFKAPLQTMTVARLGARAQFKVEVQEPMLMAFDTPIDDAVQASVLRINQFIETQILKAPEQWFWVHARWPKKAWQDAGVID</sequence>
<organism evidence="7 8">
    <name type="scientific">Candidatus Phycosocius spiralis</name>
    <dbReference type="NCBI Taxonomy" id="2815099"/>
    <lineage>
        <taxon>Bacteria</taxon>
        <taxon>Pseudomonadati</taxon>
        <taxon>Pseudomonadota</taxon>
        <taxon>Alphaproteobacteria</taxon>
        <taxon>Caulobacterales</taxon>
        <taxon>Caulobacterales incertae sedis</taxon>
        <taxon>Candidatus Phycosocius</taxon>
    </lineage>
</organism>
<protein>
    <submittedName>
        <fullName evidence="7">Lipid A biosynthesis lauroyl acyltransferase</fullName>
    </submittedName>
</protein>
<evidence type="ECO:0000256" key="3">
    <source>
        <dbReference type="ARBA" id="ARBA00022519"/>
    </source>
</evidence>
<dbReference type="Pfam" id="PF03279">
    <property type="entry name" value="Lip_A_acyltrans"/>
    <property type="match status" value="1"/>
</dbReference>
<proteinExistence type="predicted"/>
<evidence type="ECO:0000313" key="7">
    <source>
        <dbReference type="EMBL" id="GIU67901.1"/>
    </source>
</evidence>
<keyword evidence="4" id="KW-0808">Transferase</keyword>
<keyword evidence="5" id="KW-0472">Membrane</keyword>
<dbReference type="GO" id="GO:0016746">
    <property type="term" value="F:acyltransferase activity"/>
    <property type="evidence" value="ECO:0007669"/>
    <property type="project" value="UniProtKB-KW"/>
</dbReference>
<name>A0ABQ4PXV6_9PROT</name>
<dbReference type="EMBL" id="BPFZ01000015">
    <property type="protein sequence ID" value="GIU67901.1"/>
    <property type="molecule type" value="Genomic_DNA"/>
</dbReference>
<comment type="subcellular location">
    <subcellularLocation>
        <location evidence="1">Cell inner membrane</location>
    </subcellularLocation>
</comment>
<evidence type="ECO:0000256" key="2">
    <source>
        <dbReference type="ARBA" id="ARBA00022475"/>
    </source>
</evidence>
<evidence type="ECO:0000256" key="1">
    <source>
        <dbReference type="ARBA" id="ARBA00004533"/>
    </source>
</evidence>
<keyword evidence="6 7" id="KW-0012">Acyltransferase</keyword>
<reference evidence="7" key="2">
    <citation type="journal article" date="2023" name="ISME Commun">
        <title>Characterization of a bloom-associated alphaproteobacterial lineage, 'Candidatus Phycosocius': insights into freshwater algal-bacterial interactions.</title>
        <authorList>
            <person name="Tanabe Y."/>
            <person name="Yamaguchi H."/>
            <person name="Yoshida M."/>
            <person name="Kai A."/>
            <person name="Okazaki Y."/>
        </authorList>
    </citation>
    <scope>NUCLEOTIDE SEQUENCE</scope>
    <source>
        <strain evidence="7">BOTRYCO-1</strain>
    </source>
</reference>
<evidence type="ECO:0000256" key="5">
    <source>
        <dbReference type="ARBA" id="ARBA00023136"/>
    </source>
</evidence>
<dbReference type="CDD" id="cd07984">
    <property type="entry name" value="LPLAT_LABLAT-like"/>
    <property type="match status" value="1"/>
</dbReference>
<keyword evidence="3" id="KW-0997">Cell inner membrane</keyword>
<keyword evidence="2" id="KW-1003">Cell membrane</keyword>
<dbReference type="Proteomes" id="UP001161064">
    <property type="component" value="Unassembled WGS sequence"/>
</dbReference>